<dbReference type="GO" id="GO:0019239">
    <property type="term" value="F:deaminase activity"/>
    <property type="evidence" value="ECO:0007669"/>
    <property type="project" value="TreeGrafter"/>
</dbReference>
<evidence type="ECO:0008006" key="4">
    <source>
        <dbReference type="Google" id="ProtNLM"/>
    </source>
</evidence>
<comment type="similarity">
    <text evidence="1">Belongs to the RutC family.</text>
</comment>
<evidence type="ECO:0000313" key="2">
    <source>
        <dbReference type="EMBL" id="AEH39821.1"/>
    </source>
</evidence>
<evidence type="ECO:0000313" key="3">
    <source>
        <dbReference type="Proteomes" id="UP000006811"/>
    </source>
</evidence>
<reference evidence="2 3" key="1">
    <citation type="journal article" date="2011" name="Appl. Environ. Microbiol.">
        <title>The genome of Buchnera aphidicola from the aphid Cinara tujafilina provides new clues about the evolutionary history of metabolic losses in bacterial endosymbionts.</title>
        <authorList>
            <person name="Lamelas A."/>
            <person name="Gosalbes M.J."/>
            <person name="Moya A."/>
            <person name="Latorre A."/>
        </authorList>
    </citation>
    <scope>NUCLEOTIDE SEQUENCE [LARGE SCALE GENOMIC DNA]</scope>
    <source>
        <strain evidence="3">Cinara tujafilina</strain>
    </source>
</reference>
<keyword evidence="3" id="KW-1185">Reference proteome</keyword>
<dbReference type="InterPro" id="IPR006056">
    <property type="entry name" value="RidA"/>
</dbReference>
<sequence length="128" mass="14733">MKNIKSSNKEIKIYGPYAPYIKSGNLLYISGQIPIDNKNKFIPKNISEQTCLSLKNIKNILNINNLCMKHIIKTTIFTTKLEQLKEINLSYSNFFKKYTNLYPTRSCVGVLNLPKNVLIEIEVIASYK</sequence>
<organism evidence="2 3">
    <name type="scientific">Buchnera aphidicola</name>
    <name type="common">Cinara tujafilina</name>
    <dbReference type="NCBI Taxonomy" id="261317"/>
    <lineage>
        <taxon>Bacteria</taxon>
        <taxon>Pseudomonadati</taxon>
        <taxon>Pseudomonadota</taxon>
        <taxon>Gammaproteobacteria</taxon>
        <taxon>Enterobacterales</taxon>
        <taxon>Erwiniaceae</taxon>
        <taxon>Buchnera</taxon>
    </lineage>
</organism>
<dbReference type="KEGG" id="baj:BCTU_240"/>
<protein>
    <recommendedName>
        <fullName evidence="4">2-iminobutanoate/2-iminopropanoate deaminase</fullName>
    </recommendedName>
</protein>
<dbReference type="Gene3D" id="3.30.1330.40">
    <property type="entry name" value="RutC-like"/>
    <property type="match status" value="1"/>
</dbReference>
<dbReference type="OrthoDB" id="9803101at2"/>
<dbReference type="CDD" id="cd00448">
    <property type="entry name" value="YjgF_YER057c_UK114_family"/>
    <property type="match status" value="1"/>
</dbReference>
<dbReference type="PANTHER" id="PTHR11803:SF39">
    <property type="entry name" value="2-IMINOBUTANOATE_2-IMINOPROPANOATE DEAMINASE"/>
    <property type="match status" value="1"/>
</dbReference>
<proteinExistence type="inferred from homology"/>
<dbReference type="Pfam" id="PF01042">
    <property type="entry name" value="Ribonuc_L-PSP"/>
    <property type="match status" value="1"/>
</dbReference>
<dbReference type="NCBIfam" id="TIGR00004">
    <property type="entry name" value="Rid family detoxifying hydrolase"/>
    <property type="match status" value="1"/>
</dbReference>
<dbReference type="HOGENOM" id="CLU_100715_7_1_6"/>
<accession>F7WZF9</accession>
<dbReference type="GO" id="GO:0005829">
    <property type="term" value="C:cytosol"/>
    <property type="evidence" value="ECO:0007669"/>
    <property type="project" value="TreeGrafter"/>
</dbReference>
<dbReference type="STRING" id="261317.BCTU_240"/>
<dbReference type="InterPro" id="IPR035959">
    <property type="entry name" value="RutC-like_sf"/>
</dbReference>
<name>F7WZF9_9GAMM</name>
<dbReference type="eggNOG" id="COG0251">
    <property type="taxonomic scope" value="Bacteria"/>
</dbReference>
<gene>
    <name evidence="2" type="primary">yhar</name>
    <name evidence="2" type="ORF">BCTU_240</name>
</gene>
<dbReference type="InterPro" id="IPR006175">
    <property type="entry name" value="YjgF/YER057c/UK114"/>
</dbReference>
<dbReference type="AlphaFoldDB" id="F7WZF9"/>
<evidence type="ECO:0000256" key="1">
    <source>
        <dbReference type="ARBA" id="ARBA00010552"/>
    </source>
</evidence>
<dbReference type="SUPFAM" id="SSF55298">
    <property type="entry name" value="YjgF-like"/>
    <property type="match status" value="1"/>
</dbReference>
<dbReference type="FunFam" id="3.30.1330.40:FF:000001">
    <property type="entry name" value="L-PSP family endoribonuclease"/>
    <property type="match status" value="1"/>
</dbReference>
<dbReference type="PANTHER" id="PTHR11803">
    <property type="entry name" value="2-IMINOBUTANOATE/2-IMINOPROPANOATE DEAMINASE RIDA"/>
    <property type="match status" value="1"/>
</dbReference>
<dbReference type="Proteomes" id="UP000006811">
    <property type="component" value="Chromosome"/>
</dbReference>
<dbReference type="EMBL" id="CP001817">
    <property type="protein sequence ID" value="AEH39821.1"/>
    <property type="molecule type" value="Genomic_DNA"/>
</dbReference>